<dbReference type="PIRSF" id="PIRSF014972">
    <property type="entry name" value="FlK"/>
    <property type="match status" value="1"/>
</dbReference>
<accession>A0ABV3L192</accession>
<proteinExistence type="predicted"/>
<organism evidence="2 3">
    <name type="scientific">Meridianimarinicoccus marinus</name>
    <dbReference type="NCBI Taxonomy" id="3231483"/>
    <lineage>
        <taxon>Bacteria</taxon>
        <taxon>Pseudomonadati</taxon>
        <taxon>Pseudomonadota</taxon>
        <taxon>Alphaproteobacteria</taxon>
        <taxon>Rhodobacterales</taxon>
        <taxon>Paracoccaceae</taxon>
        <taxon>Meridianimarinicoccus</taxon>
    </lineage>
</organism>
<dbReference type="Proteomes" id="UP001553161">
    <property type="component" value="Unassembled WGS sequence"/>
</dbReference>
<dbReference type="InterPro" id="IPR054485">
    <property type="entry name" value="FlK-like_dom"/>
</dbReference>
<keyword evidence="3" id="KW-1185">Reference proteome</keyword>
<comment type="caution">
    <text evidence="2">The sequence shown here is derived from an EMBL/GenBank/DDBJ whole genome shotgun (WGS) entry which is preliminary data.</text>
</comment>
<name>A0ABV3L192_9RHOB</name>
<dbReference type="PANTHER" id="PTHR36934:SF1">
    <property type="entry name" value="THIOESTERASE DOMAIN-CONTAINING PROTEIN"/>
    <property type="match status" value="1"/>
</dbReference>
<dbReference type="Gene3D" id="3.10.129.10">
    <property type="entry name" value="Hotdog Thioesterase"/>
    <property type="match status" value="1"/>
</dbReference>
<dbReference type="SUPFAM" id="SSF54637">
    <property type="entry name" value="Thioesterase/thiol ester dehydrase-isomerase"/>
    <property type="match status" value="1"/>
</dbReference>
<gene>
    <name evidence="2" type="ORF">AB0T83_00665</name>
</gene>
<dbReference type="EMBL" id="JBFBVU010000001">
    <property type="protein sequence ID" value="MEV8465291.1"/>
    <property type="molecule type" value="Genomic_DNA"/>
</dbReference>
<sequence length="141" mass="15673">MKPGLQIGARASFSRVIRPEEVVPRLFPDARVMDDMPEVLSSAYMIGLFEWACVEQLAPFYEDGECSLGTAFDLTHCAPTPPGLTVTVDTEVQSIDGNFIWFKVRGHDGHDLIGEGRHLRGLIGKERFEKRVAAKRLEEGA</sequence>
<dbReference type="RefSeq" id="WP_366190691.1">
    <property type="nucleotide sequence ID" value="NZ_JBFBVU010000001.1"/>
</dbReference>
<dbReference type="Pfam" id="PF22636">
    <property type="entry name" value="FlK"/>
    <property type="match status" value="1"/>
</dbReference>
<dbReference type="InterPro" id="IPR025540">
    <property type="entry name" value="FlK"/>
</dbReference>
<feature type="domain" description="Fluoroacetyl-CoA-specific thioesterase-like" evidence="1">
    <location>
        <begin position="31"/>
        <end position="125"/>
    </location>
</feature>
<dbReference type="InterPro" id="IPR029069">
    <property type="entry name" value="HotDog_dom_sf"/>
</dbReference>
<evidence type="ECO:0000313" key="2">
    <source>
        <dbReference type="EMBL" id="MEV8465291.1"/>
    </source>
</evidence>
<dbReference type="PANTHER" id="PTHR36934">
    <property type="entry name" value="BLR0278 PROTEIN"/>
    <property type="match status" value="1"/>
</dbReference>
<evidence type="ECO:0000259" key="1">
    <source>
        <dbReference type="Pfam" id="PF22636"/>
    </source>
</evidence>
<protein>
    <submittedName>
        <fullName evidence="2">Thioesterase family protein</fullName>
    </submittedName>
</protein>
<evidence type="ECO:0000313" key="3">
    <source>
        <dbReference type="Proteomes" id="UP001553161"/>
    </source>
</evidence>
<reference evidence="2 3" key="1">
    <citation type="submission" date="2024-07" db="EMBL/GenBank/DDBJ databases">
        <authorList>
            <person name="Kang M."/>
        </authorList>
    </citation>
    <scope>NUCLEOTIDE SEQUENCE [LARGE SCALE GENOMIC DNA]</scope>
    <source>
        <strain evidence="2 3">DFM31</strain>
    </source>
</reference>